<organism evidence="1 2">
    <name type="scientific">Mya arenaria</name>
    <name type="common">Soft-shell clam</name>
    <dbReference type="NCBI Taxonomy" id="6604"/>
    <lineage>
        <taxon>Eukaryota</taxon>
        <taxon>Metazoa</taxon>
        <taxon>Spiralia</taxon>
        <taxon>Lophotrochozoa</taxon>
        <taxon>Mollusca</taxon>
        <taxon>Bivalvia</taxon>
        <taxon>Autobranchia</taxon>
        <taxon>Heteroconchia</taxon>
        <taxon>Euheterodonta</taxon>
        <taxon>Imparidentia</taxon>
        <taxon>Neoheterodontei</taxon>
        <taxon>Myida</taxon>
        <taxon>Myoidea</taxon>
        <taxon>Myidae</taxon>
        <taxon>Mya</taxon>
    </lineage>
</organism>
<dbReference type="Proteomes" id="UP001164746">
    <property type="component" value="Chromosome 5"/>
</dbReference>
<gene>
    <name evidence="1" type="ORF">MAR_019537</name>
</gene>
<name>A0ABY7E2A2_MYAAR</name>
<accession>A0ABY7E2A2</accession>
<keyword evidence="2" id="KW-1185">Reference proteome</keyword>
<evidence type="ECO:0000313" key="1">
    <source>
        <dbReference type="EMBL" id="WAR04168.1"/>
    </source>
</evidence>
<reference evidence="1" key="1">
    <citation type="submission" date="2022-11" db="EMBL/GenBank/DDBJ databases">
        <title>Centuries of genome instability and evolution in soft-shell clam transmissible cancer (bioRxiv).</title>
        <authorList>
            <person name="Hart S.F.M."/>
            <person name="Yonemitsu M.A."/>
            <person name="Giersch R.M."/>
            <person name="Beal B.F."/>
            <person name="Arriagada G."/>
            <person name="Davis B.W."/>
            <person name="Ostrander E.A."/>
            <person name="Goff S.P."/>
            <person name="Metzger M.J."/>
        </authorList>
    </citation>
    <scope>NUCLEOTIDE SEQUENCE</scope>
    <source>
        <strain evidence="1">MELC-2E11</strain>
        <tissue evidence="1">Siphon/mantle</tissue>
    </source>
</reference>
<proteinExistence type="predicted"/>
<sequence>MNDNRNQILLVWFQVDRIAGGNGNVYGLTFSGVTTVKRTIFPELDYKHHKRQTEIMNGSPQTQEAE</sequence>
<protein>
    <submittedName>
        <fullName evidence="1">Uncharacterized protein</fullName>
    </submittedName>
</protein>
<dbReference type="EMBL" id="CP111016">
    <property type="protein sequence ID" value="WAR04168.1"/>
    <property type="molecule type" value="Genomic_DNA"/>
</dbReference>
<evidence type="ECO:0000313" key="2">
    <source>
        <dbReference type="Proteomes" id="UP001164746"/>
    </source>
</evidence>